<evidence type="ECO:0000256" key="3">
    <source>
        <dbReference type="ARBA" id="ARBA00022475"/>
    </source>
</evidence>
<evidence type="ECO:0000313" key="9">
    <source>
        <dbReference type="Proteomes" id="UP000198619"/>
    </source>
</evidence>
<dbReference type="Pfam" id="PF00375">
    <property type="entry name" value="SDF"/>
    <property type="match status" value="1"/>
</dbReference>
<comment type="subcellular location">
    <subcellularLocation>
        <location evidence="1">Cell membrane</location>
        <topology evidence="1">Multi-pass membrane protein</topology>
    </subcellularLocation>
</comment>
<feature type="transmembrane region" description="Helical" evidence="7">
    <location>
        <begin position="239"/>
        <end position="263"/>
    </location>
</feature>
<dbReference type="PRINTS" id="PR00173">
    <property type="entry name" value="EDTRNSPORT"/>
</dbReference>
<keyword evidence="4 7" id="KW-0812">Transmembrane</keyword>
<reference evidence="8 9" key="1">
    <citation type="submission" date="2016-10" db="EMBL/GenBank/DDBJ databases">
        <authorList>
            <person name="de Groot N.N."/>
        </authorList>
    </citation>
    <scope>NUCLEOTIDE SEQUENCE [LARGE SCALE GENOMIC DNA]</scope>
    <source>
        <strain evidence="8 9">DSM 12271</strain>
    </source>
</reference>
<dbReference type="Gene3D" id="1.10.3860.10">
    <property type="entry name" value="Sodium:dicarboxylate symporter"/>
    <property type="match status" value="1"/>
</dbReference>
<dbReference type="OrthoDB" id="7778689at2"/>
<evidence type="ECO:0000256" key="6">
    <source>
        <dbReference type="ARBA" id="ARBA00023136"/>
    </source>
</evidence>
<feature type="transmembrane region" description="Helical" evidence="7">
    <location>
        <begin position="377"/>
        <end position="399"/>
    </location>
</feature>
<dbReference type="SUPFAM" id="SSF118215">
    <property type="entry name" value="Proton glutamate symport protein"/>
    <property type="match status" value="1"/>
</dbReference>
<keyword evidence="9" id="KW-1185">Reference proteome</keyword>
<dbReference type="InterPro" id="IPR001991">
    <property type="entry name" value="Na-dicarboxylate_symporter"/>
</dbReference>
<keyword evidence="3" id="KW-1003">Cell membrane</keyword>
<evidence type="ECO:0000313" key="8">
    <source>
        <dbReference type="EMBL" id="SFA95165.1"/>
    </source>
</evidence>
<feature type="transmembrane region" description="Helical" evidence="7">
    <location>
        <begin position="312"/>
        <end position="338"/>
    </location>
</feature>
<feature type="transmembrane region" description="Helical" evidence="7">
    <location>
        <begin position="164"/>
        <end position="180"/>
    </location>
</feature>
<dbReference type="EMBL" id="FOKI01000007">
    <property type="protein sequence ID" value="SFA95165.1"/>
    <property type="molecule type" value="Genomic_DNA"/>
</dbReference>
<dbReference type="GO" id="GO:0006835">
    <property type="term" value="P:dicarboxylic acid transport"/>
    <property type="evidence" value="ECO:0007669"/>
    <property type="project" value="TreeGrafter"/>
</dbReference>
<evidence type="ECO:0000256" key="1">
    <source>
        <dbReference type="ARBA" id="ARBA00004651"/>
    </source>
</evidence>
<protein>
    <recommendedName>
        <fullName evidence="10">Na+/H+-dicarboxylate symporter</fullName>
    </recommendedName>
</protein>
<gene>
    <name evidence="8" type="ORF">SAMN04488528_100720</name>
</gene>
<evidence type="ECO:0000256" key="5">
    <source>
        <dbReference type="ARBA" id="ARBA00022989"/>
    </source>
</evidence>
<dbReference type="InterPro" id="IPR036458">
    <property type="entry name" value="Na:dicarbo_symporter_sf"/>
</dbReference>
<dbReference type="STRING" id="84698.SAMN04488528_100720"/>
<evidence type="ECO:0000256" key="7">
    <source>
        <dbReference type="SAM" id="Phobius"/>
    </source>
</evidence>
<feature type="transmembrane region" description="Helical" evidence="7">
    <location>
        <begin position="209"/>
        <end position="227"/>
    </location>
</feature>
<evidence type="ECO:0000256" key="4">
    <source>
        <dbReference type="ARBA" id="ARBA00022692"/>
    </source>
</evidence>
<dbReference type="GO" id="GO:0015293">
    <property type="term" value="F:symporter activity"/>
    <property type="evidence" value="ECO:0007669"/>
    <property type="project" value="UniProtKB-KW"/>
</dbReference>
<sequence length="433" mass="46084">MNISLNIILPIVISIFFIGVIYFLEEKEFNFSLRVLAGLGLGILLGIIFGKDALIIEPLGKAYVAFIKMLVIPLVMISLIASITNLQDTKQLKTIGIKAISLLLITTGIAAIIGIIIGNVFNVGNGMTFVASEGFKAREIPTFSKVFMDMLPTNPISAMAEGKVIPVTIFALFISVAMLIEEKRNPERIKPIKDLVNGLNTVLIRVTKIILRFTPYGVFALMASVSANNGISTLIPLGTFILAVYIACLIQILGVYTTLIATIGKRNPIKFFKEIYPAQVVAFTTQSSYGALPVTIKSLVENAKIPNSIATFVASMGSTIGMNGCGGIYPAIVSIFVANIFGIELTFAHYVLLVITTIIGSIGIAGVPGAATISTTVVLTSLGLPIEGMAMVLGVDAIIDMIRTMTNVTGSSVVALLVSSTTDNKEEEKTVVA</sequence>
<feature type="transmembrane region" description="Helical" evidence="7">
    <location>
        <begin position="62"/>
        <end position="83"/>
    </location>
</feature>
<dbReference type="RefSeq" id="WP_090039679.1">
    <property type="nucleotide sequence ID" value="NZ_FOKI01000007.1"/>
</dbReference>
<name>A0A1I0X2F7_9CLOT</name>
<evidence type="ECO:0008006" key="10">
    <source>
        <dbReference type="Google" id="ProtNLM"/>
    </source>
</evidence>
<keyword evidence="6 7" id="KW-0472">Membrane</keyword>
<feature type="transmembrane region" description="Helical" evidence="7">
    <location>
        <begin position="6"/>
        <end position="24"/>
    </location>
</feature>
<dbReference type="AlphaFoldDB" id="A0A1I0X2F7"/>
<dbReference type="PANTHER" id="PTHR42865">
    <property type="entry name" value="PROTON/GLUTAMATE-ASPARTATE SYMPORTER"/>
    <property type="match status" value="1"/>
</dbReference>
<proteinExistence type="predicted"/>
<accession>A0A1I0X2F7</accession>
<dbReference type="PANTHER" id="PTHR42865:SF7">
    <property type="entry name" value="PROTON_GLUTAMATE-ASPARTATE SYMPORTER"/>
    <property type="match status" value="1"/>
</dbReference>
<evidence type="ECO:0000256" key="2">
    <source>
        <dbReference type="ARBA" id="ARBA00022448"/>
    </source>
</evidence>
<feature type="transmembrane region" description="Helical" evidence="7">
    <location>
        <begin position="95"/>
        <end position="117"/>
    </location>
</feature>
<dbReference type="GO" id="GO:0005886">
    <property type="term" value="C:plasma membrane"/>
    <property type="evidence" value="ECO:0007669"/>
    <property type="project" value="UniProtKB-SubCell"/>
</dbReference>
<organism evidence="8 9">
    <name type="scientific">Clostridium frigidicarnis</name>
    <dbReference type="NCBI Taxonomy" id="84698"/>
    <lineage>
        <taxon>Bacteria</taxon>
        <taxon>Bacillati</taxon>
        <taxon>Bacillota</taxon>
        <taxon>Clostridia</taxon>
        <taxon>Eubacteriales</taxon>
        <taxon>Clostridiaceae</taxon>
        <taxon>Clostridium</taxon>
    </lineage>
</organism>
<feature type="transmembrane region" description="Helical" evidence="7">
    <location>
        <begin position="350"/>
        <end position="371"/>
    </location>
</feature>
<feature type="transmembrane region" description="Helical" evidence="7">
    <location>
        <begin position="31"/>
        <end position="50"/>
    </location>
</feature>
<dbReference type="Proteomes" id="UP000198619">
    <property type="component" value="Unassembled WGS sequence"/>
</dbReference>
<keyword evidence="5 7" id="KW-1133">Transmembrane helix</keyword>
<keyword evidence="2" id="KW-0813">Transport</keyword>